<dbReference type="Proteomes" id="UP000076770">
    <property type="component" value="Chromosome i"/>
</dbReference>
<keyword evidence="1 2" id="KW-0129">CBS domain</keyword>
<dbReference type="Pfam" id="PF00571">
    <property type="entry name" value="CBS"/>
    <property type="match status" value="2"/>
</dbReference>
<dbReference type="PANTHER" id="PTHR43080:SF2">
    <property type="entry name" value="CBS DOMAIN-CONTAINING PROTEIN"/>
    <property type="match status" value="1"/>
</dbReference>
<dbReference type="InterPro" id="IPR051257">
    <property type="entry name" value="Diverse_CBS-Domain"/>
</dbReference>
<dbReference type="PROSITE" id="PS51371">
    <property type="entry name" value="CBS"/>
    <property type="match status" value="2"/>
</dbReference>
<dbReference type="PATRIC" id="fig|2287.9.peg.3484"/>
<proteinExistence type="predicted"/>
<accession>A0A157T6I6</accession>
<dbReference type="SMART" id="SM00116">
    <property type="entry name" value="CBS"/>
    <property type="match status" value="2"/>
</dbReference>
<dbReference type="PANTHER" id="PTHR43080">
    <property type="entry name" value="CBS DOMAIN-CONTAINING PROTEIN CBSX3, MITOCHONDRIAL"/>
    <property type="match status" value="1"/>
</dbReference>
<gene>
    <name evidence="4" type="ORF">SSOP1_3315</name>
</gene>
<organism evidence="4 5">
    <name type="scientific">Saccharolobus solfataricus</name>
    <name type="common">Sulfolobus solfataricus</name>
    <dbReference type="NCBI Taxonomy" id="2287"/>
    <lineage>
        <taxon>Archaea</taxon>
        <taxon>Thermoproteota</taxon>
        <taxon>Thermoprotei</taxon>
        <taxon>Sulfolobales</taxon>
        <taxon>Sulfolobaceae</taxon>
        <taxon>Saccharolobus</taxon>
    </lineage>
</organism>
<name>A0A157T6I6_SACSO</name>
<dbReference type="InterPro" id="IPR046342">
    <property type="entry name" value="CBS_dom_sf"/>
</dbReference>
<dbReference type="Gene3D" id="3.10.580.10">
    <property type="entry name" value="CBS-domain"/>
    <property type="match status" value="1"/>
</dbReference>
<feature type="domain" description="CBS" evidence="3">
    <location>
        <begin position="37"/>
        <end position="92"/>
    </location>
</feature>
<dbReference type="GO" id="GO:0016301">
    <property type="term" value="F:kinase activity"/>
    <property type="evidence" value="ECO:0007669"/>
    <property type="project" value="UniProtKB-KW"/>
</dbReference>
<evidence type="ECO:0000256" key="1">
    <source>
        <dbReference type="ARBA" id="ARBA00023122"/>
    </source>
</evidence>
<evidence type="ECO:0000256" key="2">
    <source>
        <dbReference type="PROSITE-ProRule" id="PRU00703"/>
    </source>
</evidence>
<feature type="domain" description="CBS" evidence="3">
    <location>
        <begin position="100"/>
        <end position="156"/>
    </location>
</feature>
<keyword evidence="4" id="KW-0808">Transferase</keyword>
<reference evidence="5" key="1">
    <citation type="submission" date="2016-04" db="EMBL/GenBank/DDBJ databases">
        <authorList>
            <person name="Shah S.A."/>
            <person name="Garrett R.A."/>
        </authorList>
    </citation>
    <scope>NUCLEOTIDE SEQUENCE [LARGE SCALE GENOMIC DNA]</scope>
    <source>
        <strain evidence="5">ATCC 35091 / DSM 1616 / JCM 8930 / NBRC 15331 / P1</strain>
    </source>
</reference>
<dbReference type="SUPFAM" id="SSF54631">
    <property type="entry name" value="CBS-domain pair"/>
    <property type="match status" value="1"/>
</dbReference>
<protein>
    <submittedName>
        <fullName evidence="4">Histidine kinase</fullName>
    </submittedName>
</protein>
<dbReference type="CDD" id="cd09836">
    <property type="entry name" value="CBS_pair_arch"/>
    <property type="match status" value="1"/>
</dbReference>
<dbReference type="AlphaFoldDB" id="A0A157T6I6"/>
<dbReference type="InterPro" id="IPR000644">
    <property type="entry name" value="CBS_dom"/>
</dbReference>
<evidence type="ECO:0000259" key="3">
    <source>
        <dbReference type="PROSITE" id="PS51371"/>
    </source>
</evidence>
<sequence length="156" mass="17624">MSFLYHIIGKSIYSLNLYYLFSYTMINMKEEFVKEYMKTRVITVGRNTMLKEVTRIMTDNNVGSVIVVDNGKPIGIITERDVVRAIGKGKSLDTIAEEIMTASLITIKEDSPITGALSLMRTYNIRHLPVIDYDGNLRGIISIRDIARAIDDILEG</sequence>
<dbReference type="EMBL" id="LT549890">
    <property type="protein sequence ID" value="SAI86869.1"/>
    <property type="molecule type" value="Genomic_DNA"/>
</dbReference>
<evidence type="ECO:0000313" key="5">
    <source>
        <dbReference type="Proteomes" id="UP000076770"/>
    </source>
</evidence>
<keyword evidence="4" id="KW-0418">Kinase</keyword>
<evidence type="ECO:0000313" key="4">
    <source>
        <dbReference type="EMBL" id="SAI86869.1"/>
    </source>
</evidence>